<evidence type="ECO:0000256" key="1">
    <source>
        <dbReference type="ARBA" id="ARBA00004651"/>
    </source>
</evidence>
<keyword evidence="5 7" id="KW-1133">Transmembrane helix</keyword>
<feature type="transmembrane region" description="Helical" evidence="7">
    <location>
        <begin position="250"/>
        <end position="269"/>
    </location>
</feature>
<dbReference type="GO" id="GO:0005524">
    <property type="term" value="F:ATP binding"/>
    <property type="evidence" value="ECO:0007669"/>
    <property type="project" value="UniProtKB-KW"/>
</dbReference>
<dbReference type="PROSITE" id="PS50929">
    <property type="entry name" value="ABC_TM1F"/>
    <property type="match status" value="1"/>
</dbReference>
<gene>
    <name evidence="10" type="ORF">DFP89_10664</name>
</gene>
<dbReference type="PROSITE" id="PS50893">
    <property type="entry name" value="ABC_TRANSPORTER_2"/>
    <property type="match status" value="1"/>
</dbReference>
<evidence type="ECO:0000256" key="7">
    <source>
        <dbReference type="SAM" id="Phobius"/>
    </source>
</evidence>
<evidence type="ECO:0000313" key="11">
    <source>
        <dbReference type="Proteomes" id="UP000253345"/>
    </source>
</evidence>
<dbReference type="SUPFAM" id="SSF52540">
    <property type="entry name" value="P-loop containing nucleoside triphosphate hydrolases"/>
    <property type="match status" value="1"/>
</dbReference>
<evidence type="ECO:0000256" key="2">
    <source>
        <dbReference type="ARBA" id="ARBA00022692"/>
    </source>
</evidence>
<sequence>MRRVWQVMAAGGGMGRAAALAALVLLAGSGLLALSGWFITASAIAGMTAGVMFDVFRPAASVRGLALIRTGARYAERMLGHDATLRAVAGLRGAVLAGLAGLPWDAMQRLRRGPALARVVADTDALDGLPLRIVLPALAALLAFAGAFALIAWLAGWQMAVWICGAHLGPALAAGGWGLRHASGLARQALRAERDFRSHALDLIAARDDLAVHGRLPAQIARAMAAEAEAARLTARLETTERAVALTQELARIIAMAGALGLGATGIRLGMFGPAIAAMCFFAAMALAEATAPLRRAVADWGRIRDAADRVAPMLEQAMPPPVPAVPALPLRVADLLVPAGGVLAISGPSGAGKSTLLSQIAGLIPPAPEQKITLAGRPISDWPEPELRAGLVLVPQRVALIAGSLRENLALARPEASDDDMREILAAMRLDHLRGGLDLRLGDGGLGLSGGEMRRVALARALLRKPRILLLDEPTEGLDEAMACHVMGQITRRSDGAALVFASHRASDLMRAVLHIRLD</sequence>
<dbReference type="GO" id="GO:0005886">
    <property type="term" value="C:plasma membrane"/>
    <property type="evidence" value="ECO:0007669"/>
    <property type="project" value="UniProtKB-SubCell"/>
</dbReference>
<dbReference type="InterPro" id="IPR027417">
    <property type="entry name" value="P-loop_NTPase"/>
</dbReference>
<dbReference type="InterPro" id="IPR003439">
    <property type="entry name" value="ABC_transporter-like_ATP-bd"/>
</dbReference>
<dbReference type="InterPro" id="IPR039421">
    <property type="entry name" value="Type_1_exporter"/>
</dbReference>
<evidence type="ECO:0000259" key="8">
    <source>
        <dbReference type="PROSITE" id="PS50893"/>
    </source>
</evidence>
<accession>A0A368Z0P5</accession>
<feature type="domain" description="ABC transmembrane type-1" evidence="9">
    <location>
        <begin position="20"/>
        <end position="303"/>
    </location>
</feature>
<evidence type="ECO:0000259" key="9">
    <source>
        <dbReference type="PROSITE" id="PS50929"/>
    </source>
</evidence>
<dbReference type="SUPFAM" id="SSF90123">
    <property type="entry name" value="ABC transporter transmembrane region"/>
    <property type="match status" value="1"/>
</dbReference>
<comment type="subcellular location">
    <subcellularLocation>
        <location evidence="1">Cell membrane</location>
        <topology evidence="1">Multi-pass membrane protein</topology>
    </subcellularLocation>
</comment>
<dbReference type="PANTHER" id="PTHR43394">
    <property type="entry name" value="ATP-DEPENDENT PERMEASE MDL1, MITOCHONDRIAL"/>
    <property type="match status" value="1"/>
</dbReference>
<dbReference type="OrthoDB" id="5288404at2"/>
<evidence type="ECO:0000256" key="5">
    <source>
        <dbReference type="ARBA" id="ARBA00022989"/>
    </source>
</evidence>
<proteinExistence type="predicted"/>
<keyword evidence="4 10" id="KW-0067">ATP-binding</keyword>
<dbReference type="SMART" id="SM00382">
    <property type="entry name" value="AAA"/>
    <property type="match status" value="1"/>
</dbReference>
<dbReference type="Pfam" id="PF00005">
    <property type="entry name" value="ABC_tran"/>
    <property type="match status" value="1"/>
</dbReference>
<feature type="domain" description="ABC transporter" evidence="8">
    <location>
        <begin position="302"/>
        <end position="519"/>
    </location>
</feature>
<evidence type="ECO:0000256" key="4">
    <source>
        <dbReference type="ARBA" id="ARBA00022840"/>
    </source>
</evidence>
<dbReference type="GO" id="GO:0016887">
    <property type="term" value="F:ATP hydrolysis activity"/>
    <property type="evidence" value="ECO:0007669"/>
    <property type="project" value="InterPro"/>
</dbReference>
<evidence type="ECO:0000256" key="3">
    <source>
        <dbReference type="ARBA" id="ARBA00022741"/>
    </source>
</evidence>
<dbReference type="EMBL" id="QPJL01000006">
    <property type="protein sequence ID" value="RCW85046.1"/>
    <property type="molecule type" value="Genomic_DNA"/>
</dbReference>
<keyword evidence="11" id="KW-1185">Reference proteome</keyword>
<dbReference type="AlphaFoldDB" id="A0A368Z0P5"/>
<comment type="caution">
    <text evidence="10">The sequence shown here is derived from an EMBL/GenBank/DDBJ whole genome shotgun (WGS) entry which is preliminary data.</text>
</comment>
<dbReference type="Gene3D" id="3.40.50.300">
    <property type="entry name" value="P-loop containing nucleotide triphosphate hydrolases"/>
    <property type="match status" value="1"/>
</dbReference>
<reference evidence="10 11" key="1">
    <citation type="submission" date="2018-07" db="EMBL/GenBank/DDBJ databases">
        <title>Genomic Encyclopedia of Type Strains, Phase III (KMG-III): the genomes of soil and plant-associated and newly described type strains.</title>
        <authorList>
            <person name="Whitman W."/>
        </authorList>
    </citation>
    <scope>NUCLEOTIDE SEQUENCE [LARGE SCALE GENOMIC DNA]</scope>
    <source>
        <strain evidence="10 11">CECT 8525</strain>
    </source>
</reference>
<keyword evidence="3" id="KW-0547">Nucleotide-binding</keyword>
<dbReference type="PROSITE" id="PS00211">
    <property type="entry name" value="ABC_TRANSPORTER_1"/>
    <property type="match status" value="1"/>
</dbReference>
<feature type="transmembrane region" description="Helical" evidence="7">
    <location>
        <begin position="133"/>
        <end position="154"/>
    </location>
</feature>
<dbReference type="PANTHER" id="PTHR43394:SF1">
    <property type="entry name" value="ATP-BINDING CASSETTE SUB-FAMILY B MEMBER 10, MITOCHONDRIAL"/>
    <property type="match status" value="1"/>
</dbReference>
<name>A0A368Z0P5_9RHOB</name>
<organism evidence="10 11">
    <name type="scientific">Paracoccus lutimaris</name>
    <dbReference type="NCBI Taxonomy" id="1490030"/>
    <lineage>
        <taxon>Bacteria</taxon>
        <taxon>Pseudomonadati</taxon>
        <taxon>Pseudomonadota</taxon>
        <taxon>Alphaproteobacteria</taxon>
        <taxon>Rhodobacterales</taxon>
        <taxon>Paracoccaceae</taxon>
        <taxon>Paracoccus</taxon>
    </lineage>
</organism>
<dbReference type="InterPro" id="IPR036640">
    <property type="entry name" value="ABC1_TM_sf"/>
</dbReference>
<protein>
    <submittedName>
        <fullName evidence="10">ATP-binding cassette subfamily C protein CydC</fullName>
    </submittedName>
</protein>
<dbReference type="Gene3D" id="1.20.1560.10">
    <property type="entry name" value="ABC transporter type 1, transmembrane domain"/>
    <property type="match status" value="1"/>
</dbReference>
<dbReference type="InterPro" id="IPR011527">
    <property type="entry name" value="ABC1_TM_dom"/>
</dbReference>
<dbReference type="InterPro" id="IPR017871">
    <property type="entry name" value="ABC_transporter-like_CS"/>
</dbReference>
<evidence type="ECO:0000256" key="6">
    <source>
        <dbReference type="ARBA" id="ARBA00023136"/>
    </source>
</evidence>
<dbReference type="InterPro" id="IPR003593">
    <property type="entry name" value="AAA+_ATPase"/>
</dbReference>
<evidence type="ECO:0000313" key="10">
    <source>
        <dbReference type="EMBL" id="RCW85046.1"/>
    </source>
</evidence>
<dbReference type="GO" id="GO:0015421">
    <property type="term" value="F:ABC-type oligopeptide transporter activity"/>
    <property type="evidence" value="ECO:0007669"/>
    <property type="project" value="TreeGrafter"/>
</dbReference>
<dbReference type="RefSeq" id="WP_114348807.1">
    <property type="nucleotide sequence ID" value="NZ_QPJL01000006.1"/>
</dbReference>
<keyword evidence="2 7" id="KW-0812">Transmembrane</keyword>
<dbReference type="Proteomes" id="UP000253345">
    <property type="component" value="Unassembled WGS sequence"/>
</dbReference>
<keyword evidence="6 7" id="KW-0472">Membrane</keyword>